<organism evidence="1 2">
    <name type="scientific">Candidatus Entotheonella gemina</name>
    <dbReference type="NCBI Taxonomy" id="1429439"/>
    <lineage>
        <taxon>Bacteria</taxon>
        <taxon>Pseudomonadati</taxon>
        <taxon>Nitrospinota/Tectimicrobiota group</taxon>
        <taxon>Candidatus Tectimicrobiota</taxon>
        <taxon>Candidatus Entotheonellia</taxon>
        <taxon>Candidatus Entotheonellales</taxon>
        <taxon>Candidatus Entotheonellaceae</taxon>
        <taxon>Candidatus Entotheonella</taxon>
    </lineage>
</organism>
<proteinExistence type="predicted"/>
<gene>
    <name evidence="1" type="ORF">ETSY2_01765</name>
</gene>
<dbReference type="AlphaFoldDB" id="W4MFT5"/>
<dbReference type="EMBL" id="AZHX01000065">
    <property type="protein sequence ID" value="ETX09050.1"/>
    <property type="molecule type" value="Genomic_DNA"/>
</dbReference>
<dbReference type="HOGENOM" id="CLU_1222932_0_0_7"/>
<dbReference type="PROSITE" id="PS51257">
    <property type="entry name" value="PROKAR_LIPOPROTEIN"/>
    <property type="match status" value="1"/>
</dbReference>
<keyword evidence="2" id="KW-1185">Reference proteome</keyword>
<comment type="caution">
    <text evidence="1">The sequence shown here is derived from an EMBL/GenBank/DDBJ whole genome shotgun (WGS) entry which is preliminary data.</text>
</comment>
<name>W4MFT5_9BACT</name>
<evidence type="ECO:0000313" key="2">
    <source>
        <dbReference type="Proteomes" id="UP000019140"/>
    </source>
</evidence>
<accession>W4MFT5</accession>
<protein>
    <submittedName>
        <fullName evidence="1">Uncharacterized protein</fullName>
    </submittedName>
</protein>
<sequence length="226" mass="23729">MVRSHTILKWMIGPNRVIGIGLLAASCLLLGCEADIREDCGGVGGVISCISIDSIQPVDENGQASSNVDALPSTCPDGSVELFTDHSATITFANRPFPSSDSPTQVNTDGSLLLTILNYSVTYTLNDCPPRATGCPALTGFSVSPGQTFTIPANGSVSDTFPMVPLRVKEEYVAEGGHLGASDFGFPFPSYTATYVFTGRTDFFSDDIRIQGSTEFTIGSFSGCGG</sequence>
<evidence type="ECO:0000313" key="1">
    <source>
        <dbReference type="EMBL" id="ETX09050.1"/>
    </source>
</evidence>
<reference evidence="1 2" key="1">
    <citation type="journal article" date="2014" name="Nature">
        <title>An environmental bacterial taxon with a large and distinct metabolic repertoire.</title>
        <authorList>
            <person name="Wilson M.C."/>
            <person name="Mori T."/>
            <person name="Ruckert C."/>
            <person name="Uria A.R."/>
            <person name="Helf M.J."/>
            <person name="Takada K."/>
            <person name="Gernert C."/>
            <person name="Steffens U.A."/>
            <person name="Heycke N."/>
            <person name="Schmitt S."/>
            <person name="Rinke C."/>
            <person name="Helfrich E.J."/>
            <person name="Brachmann A.O."/>
            <person name="Gurgui C."/>
            <person name="Wakimoto T."/>
            <person name="Kracht M."/>
            <person name="Crusemann M."/>
            <person name="Hentschel U."/>
            <person name="Abe I."/>
            <person name="Matsunaga S."/>
            <person name="Kalinowski J."/>
            <person name="Takeyama H."/>
            <person name="Piel J."/>
        </authorList>
    </citation>
    <scope>NUCLEOTIDE SEQUENCE [LARGE SCALE GENOMIC DNA]</scope>
    <source>
        <strain evidence="2">TSY2</strain>
    </source>
</reference>
<dbReference type="Proteomes" id="UP000019140">
    <property type="component" value="Unassembled WGS sequence"/>
</dbReference>